<accession>A0A0B2VPR0</accession>
<sequence>MKSYKVNITSDVKSNEGTNCVALDDDCFTGAAWADLVTELSVCSGGTIATGIVSPPEIGTCQLRGSFSATTAASVIVSSVTASAGSGGIIASGMTSPPEIGTCQKRRSVRSGASLVFPAPSFDSSEWSRPAVVLADRSASSAPSVSSSTDSSFSSRTLATVVLISISAEFYFLFKITSSSEDGAEKSASTSDASISSANVRGTRRNVSNSSRDNNIVIYVCQGKALT</sequence>
<keyword evidence="3" id="KW-1185">Reference proteome</keyword>
<feature type="region of interest" description="Disordered" evidence="1">
    <location>
        <begin position="183"/>
        <end position="208"/>
    </location>
</feature>
<feature type="non-terminal residue" evidence="2">
    <location>
        <position position="227"/>
    </location>
</feature>
<dbReference type="Proteomes" id="UP000031036">
    <property type="component" value="Unassembled WGS sequence"/>
</dbReference>
<evidence type="ECO:0000313" key="3">
    <source>
        <dbReference type="Proteomes" id="UP000031036"/>
    </source>
</evidence>
<name>A0A0B2VPR0_TOXCA</name>
<dbReference type="EMBL" id="JPKZ01001179">
    <property type="protein sequence ID" value="KHN83568.1"/>
    <property type="molecule type" value="Genomic_DNA"/>
</dbReference>
<organism evidence="2 3">
    <name type="scientific">Toxocara canis</name>
    <name type="common">Canine roundworm</name>
    <dbReference type="NCBI Taxonomy" id="6265"/>
    <lineage>
        <taxon>Eukaryota</taxon>
        <taxon>Metazoa</taxon>
        <taxon>Ecdysozoa</taxon>
        <taxon>Nematoda</taxon>
        <taxon>Chromadorea</taxon>
        <taxon>Rhabditida</taxon>
        <taxon>Spirurina</taxon>
        <taxon>Ascaridomorpha</taxon>
        <taxon>Ascaridoidea</taxon>
        <taxon>Toxocaridae</taxon>
        <taxon>Toxocara</taxon>
    </lineage>
</organism>
<comment type="caution">
    <text evidence="2">The sequence shown here is derived from an EMBL/GenBank/DDBJ whole genome shotgun (WGS) entry which is preliminary data.</text>
</comment>
<dbReference type="AlphaFoldDB" id="A0A0B2VPR0"/>
<gene>
    <name evidence="2" type="ORF">Tcan_01740</name>
</gene>
<proteinExistence type="predicted"/>
<evidence type="ECO:0000256" key="1">
    <source>
        <dbReference type="SAM" id="MobiDB-lite"/>
    </source>
</evidence>
<reference evidence="2 3" key="1">
    <citation type="submission" date="2014-11" db="EMBL/GenBank/DDBJ databases">
        <title>Genetic blueprint of the zoonotic pathogen Toxocara canis.</title>
        <authorList>
            <person name="Zhu X.-Q."/>
            <person name="Korhonen P.K."/>
            <person name="Cai H."/>
            <person name="Young N.D."/>
            <person name="Nejsum P."/>
            <person name="von Samson-Himmelstjerna G."/>
            <person name="Boag P.R."/>
            <person name="Tan P."/>
            <person name="Li Q."/>
            <person name="Min J."/>
            <person name="Yang Y."/>
            <person name="Wang X."/>
            <person name="Fang X."/>
            <person name="Hall R.S."/>
            <person name="Hofmann A."/>
            <person name="Sternberg P.W."/>
            <person name="Jex A.R."/>
            <person name="Gasser R.B."/>
        </authorList>
    </citation>
    <scope>NUCLEOTIDE SEQUENCE [LARGE SCALE GENOMIC DNA]</scope>
    <source>
        <strain evidence="2">PN_DK_2014</strain>
    </source>
</reference>
<protein>
    <submittedName>
        <fullName evidence="2">Uncharacterized protein</fullName>
    </submittedName>
</protein>
<feature type="compositionally biased region" description="Low complexity" evidence="1">
    <location>
        <begin position="187"/>
        <end position="198"/>
    </location>
</feature>
<evidence type="ECO:0000313" key="2">
    <source>
        <dbReference type="EMBL" id="KHN83568.1"/>
    </source>
</evidence>